<reference evidence="2 3" key="1">
    <citation type="journal article" date="2007" name="Virology">
        <title>Sequence and annotation of the 369-kb NY-2A and the 345-kb AR158 viruses that infect Chlorella NC64A.</title>
        <authorList>
            <person name="Fitzgerald L.A."/>
            <person name="Graves M.V."/>
            <person name="Li X."/>
            <person name="Feldblyum T."/>
            <person name="Nierman W.C."/>
            <person name="Van Etten J.L."/>
        </authorList>
    </citation>
    <scope>NUCLEOTIDE SEQUENCE [LARGE SCALE GENOMIC DNA]</scope>
    <source>
        <strain evidence="2 3">NY-2A</strain>
    </source>
</reference>
<dbReference type="KEGG" id="vg:5658910"/>
<keyword evidence="3" id="KW-1185">Reference proteome</keyword>
<feature type="compositionally biased region" description="Polar residues" evidence="1">
    <location>
        <begin position="1"/>
        <end position="10"/>
    </location>
</feature>
<gene>
    <name evidence="2" type="primary">b483L</name>
    <name evidence="2" type="ORF">NY2A_b483L</name>
</gene>
<dbReference type="RefSeq" id="YP_001497679.1">
    <property type="nucleotide sequence ID" value="NC_009898.1"/>
</dbReference>
<evidence type="ECO:0000313" key="3">
    <source>
        <dbReference type="Proteomes" id="UP000202419"/>
    </source>
</evidence>
<protein>
    <submittedName>
        <fullName evidence="2">Uncharacterized protein b483L</fullName>
    </submittedName>
</protein>
<dbReference type="Proteomes" id="UP000202419">
    <property type="component" value="Segment"/>
</dbReference>
<organism evidence="2 3">
    <name type="scientific">Paramecium bursaria Chlorella virus NY2A</name>
    <name type="common">PBCV-NY2A</name>
    <dbReference type="NCBI Taxonomy" id="46021"/>
    <lineage>
        <taxon>Viruses</taxon>
        <taxon>Varidnaviria</taxon>
        <taxon>Bamfordvirae</taxon>
        <taxon>Nucleocytoviricota</taxon>
        <taxon>Megaviricetes</taxon>
        <taxon>Algavirales</taxon>
        <taxon>Phycodnaviridae</taxon>
        <taxon>Chlorovirus</taxon>
        <taxon>Chlorovirus americanus</taxon>
    </lineage>
</organism>
<evidence type="ECO:0000313" key="2">
    <source>
        <dbReference type="EMBL" id="ABT14882.1"/>
    </source>
</evidence>
<proteinExistence type="predicted"/>
<feature type="region of interest" description="Disordered" evidence="1">
    <location>
        <begin position="1"/>
        <end position="21"/>
    </location>
</feature>
<organismHost>
    <name type="scientific">Chlorella</name>
    <dbReference type="NCBI Taxonomy" id="3071"/>
</organismHost>
<dbReference type="EMBL" id="DQ491002">
    <property type="protein sequence ID" value="ABT14882.1"/>
    <property type="molecule type" value="Genomic_DNA"/>
</dbReference>
<sequence>MDFLQNQHLETSSHSRMERNSTTCLSLAVDPQWCGQMVYGNSEGVEIIIHVEESDTINPGRFKSCGNEIRS</sequence>
<accession>A7IX08</accession>
<dbReference type="GeneID" id="5658910"/>
<name>A7IX08_PBCVN</name>
<evidence type="ECO:0000256" key="1">
    <source>
        <dbReference type="SAM" id="MobiDB-lite"/>
    </source>
</evidence>